<keyword evidence="2" id="KW-1185">Reference proteome</keyword>
<reference evidence="1" key="1">
    <citation type="submission" date="2020-10" db="EMBL/GenBank/DDBJ databases">
        <title>Taxonomic study of unclassified bacteria belonging to the class Ktedonobacteria.</title>
        <authorList>
            <person name="Yabe S."/>
            <person name="Wang C.M."/>
            <person name="Zheng Y."/>
            <person name="Sakai Y."/>
            <person name="Cavaletti L."/>
            <person name="Monciardini P."/>
            <person name="Donadio S."/>
        </authorList>
    </citation>
    <scope>NUCLEOTIDE SEQUENCE</scope>
    <source>
        <strain evidence="1">ID150040</strain>
    </source>
</reference>
<protein>
    <submittedName>
        <fullName evidence="1">Uncharacterized protein</fullName>
    </submittedName>
</protein>
<accession>A0A8J3IXM4</accession>
<dbReference type="AlphaFoldDB" id="A0A8J3IXM4"/>
<name>A0A8J3IXM4_9CHLR</name>
<evidence type="ECO:0000313" key="1">
    <source>
        <dbReference type="EMBL" id="GHO98667.1"/>
    </source>
</evidence>
<organism evidence="1 2">
    <name type="scientific">Reticulibacter mediterranei</name>
    <dbReference type="NCBI Taxonomy" id="2778369"/>
    <lineage>
        <taxon>Bacteria</taxon>
        <taxon>Bacillati</taxon>
        <taxon>Chloroflexota</taxon>
        <taxon>Ktedonobacteria</taxon>
        <taxon>Ktedonobacterales</taxon>
        <taxon>Reticulibacteraceae</taxon>
        <taxon>Reticulibacter</taxon>
    </lineage>
</organism>
<dbReference type="RefSeq" id="WP_220209373.1">
    <property type="nucleotide sequence ID" value="NZ_BNJK01000002.1"/>
</dbReference>
<sequence length="203" mass="22640">MMHLPDVSDLLSMPVPQTVQEHFAVIRLTLFQCWQALGDGKVVKHATLIALTQACLTRLEALEAQERLSLCLGGVQTIRVHRFSRKPQAEELLIHVPSGYLDMARADVLFAFSESVRCASLCLDTLEHCEGEPAALATDLMRRRAKAWQAECLLALRATYAQHGLPWTPSLWVERLLTRLPKGLASLPKHLRPSSSASRVARE</sequence>
<comment type="caution">
    <text evidence="1">The sequence shown here is derived from an EMBL/GenBank/DDBJ whole genome shotgun (WGS) entry which is preliminary data.</text>
</comment>
<dbReference type="EMBL" id="BNJK01000002">
    <property type="protein sequence ID" value="GHO98667.1"/>
    <property type="molecule type" value="Genomic_DNA"/>
</dbReference>
<dbReference type="Proteomes" id="UP000597444">
    <property type="component" value="Unassembled WGS sequence"/>
</dbReference>
<proteinExistence type="predicted"/>
<evidence type="ECO:0000313" key="2">
    <source>
        <dbReference type="Proteomes" id="UP000597444"/>
    </source>
</evidence>
<gene>
    <name evidence="1" type="ORF">KSF_087150</name>
</gene>